<gene>
    <name evidence="1" type="ORF">GSONMT00036198001</name>
</gene>
<proteinExistence type="predicted"/>
<evidence type="ECO:0000313" key="2">
    <source>
        <dbReference type="Proteomes" id="UP000193380"/>
    </source>
</evidence>
<reference evidence="1" key="1">
    <citation type="journal article" date="2014" name="Nat. Commun.">
        <title>The rainbow trout genome provides novel insights into evolution after whole-genome duplication in vertebrates.</title>
        <authorList>
            <person name="Berthelot C."/>
            <person name="Brunet F."/>
            <person name="Chalopin D."/>
            <person name="Juanchich A."/>
            <person name="Bernard M."/>
            <person name="Noel B."/>
            <person name="Bento P."/>
            <person name="Da Silva C."/>
            <person name="Labadie K."/>
            <person name="Alberti A."/>
            <person name="Aury J.M."/>
            <person name="Louis A."/>
            <person name="Dehais P."/>
            <person name="Bardou P."/>
            <person name="Montfort J."/>
            <person name="Klopp C."/>
            <person name="Cabau C."/>
            <person name="Gaspin C."/>
            <person name="Thorgaard G.H."/>
            <person name="Boussaha M."/>
            <person name="Quillet E."/>
            <person name="Guyomard R."/>
            <person name="Galiana D."/>
            <person name="Bobe J."/>
            <person name="Volff J.N."/>
            <person name="Genet C."/>
            <person name="Wincker P."/>
            <person name="Jaillon O."/>
            <person name="Roest Crollius H."/>
            <person name="Guiguen Y."/>
        </authorList>
    </citation>
    <scope>NUCLEOTIDE SEQUENCE [LARGE SCALE GENOMIC DNA]</scope>
</reference>
<accession>A0A060XTL1</accession>
<dbReference type="PaxDb" id="8022-A0A060XTL1"/>
<sequence length="127" mass="14520">MRGFQRACFNPEAKIDTFLGMLMEKGQLMRVVPQDFPRLLMSAIHSSAIFEGPDWEKCLSCNSQTRYDGVYKQVGHMTAVCLVHGGVEPHFVREALQCGLQPPVPELKEILEYDFREKLEKVSDFIL</sequence>
<organism evidence="1 2">
    <name type="scientific">Oncorhynchus mykiss</name>
    <name type="common">Rainbow trout</name>
    <name type="synonym">Salmo gairdneri</name>
    <dbReference type="NCBI Taxonomy" id="8022"/>
    <lineage>
        <taxon>Eukaryota</taxon>
        <taxon>Metazoa</taxon>
        <taxon>Chordata</taxon>
        <taxon>Craniata</taxon>
        <taxon>Vertebrata</taxon>
        <taxon>Euteleostomi</taxon>
        <taxon>Actinopterygii</taxon>
        <taxon>Neopterygii</taxon>
        <taxon>Teleostei</taxon>
        <taxon>Protacanthopterygii</taxon>
        <taxon>Salmoniformes</taxon>
        <taxon>Salmonidae</taxon>
        <taxon>Salmoninae</taxon>
        <taxon>Oncorhynchus</taxon>
    </lineage>
</organism>
<reference evidence="1" key="2">
    <citation type="submission" date="2014-03" db="EMBL/GenBank/DDBJ databases">
        <authorList>
            <person name="Genoscope - CEA"/>
        </authorList>
    </citation>
    <scope>NUCLEOTIDE SEQUENCE</scope>
</reference>
<evidence type="ECO:0008006" key="3">
    <source>
        <dbReference type="Google" id="ProtNLM"/>
    </source>
</evidence>
<dbReference type="Proteomes" id="UP000193380">
    <property type="component" value="Unassembled WGS sequence"/>
</dbReference>
<name>A0A060XTL1_ONCMY</name>
<protein>
    <recommendedName>
        <fullName evidence="3">HECT domain-containing protein</fullName>
    </recommendedName>
</protein>
<dbReference type="STRING" id="8022.A0A060XTL1"/>
<dbReference type="EMBL" id="FR906086">
    <property type="protein sequence ID" value="CDQ83008.1"/>
    <property type="molecule type" value="Genomic_DNA"/>
</dbReference>
<evidence type="ECO:0000313" key="1">
    <source>
        <dbReference type="EMBL" id="CDQ83008.1"/>
    </source>
</evidence>
<dbReference type="AlphaFoldDB" id="A0A060XTL1"/>